<dbReference type="InterPro" id="IPR035906">
    <property type="entry name" value="MetI-like_sf"/>
</dbReference>
<dbReference type="InterPro" id="IPR000515">
    <property type="entry name" value="MetI-like"/>
</dbReference>
<feature type="domain" description="ABC transmembrane type-1" evidence="8">
    <location>
        <begin position="86"/>
        <end position="288"/>
    </location>
</feature>
<evidence type="ECO:0000256" key="3">
    <source>
        <dbReference type="ARBA" id="ARBA00022475"/>
    </source>
</evidence>
<keyword evidence="3" id="KW-1003">Cell membrane</keyword>
<dbReference type="Pfam" id="PF00528">
    <property type="entry name" value="BPD_transp_1"/>
    <property type="match status" value="1"/>
</dbReference>
<dbReference type="PANTHER" id="PTHR43744">
    <property type="entry name" value="ABC TRANSPORTER PERMEASE PROTEIN MG189-RELATED-RELATED"/>
    <property type="match status" value="1"/>
</dbReference>
<dbReference type="GO" id="GO:0055085">
    <property type="term" value="P:transmembrane transport"/>
    <property type="evidence" value="ECO:0007669"/>
    <property type="project" value="InterPro"/>
</dbReference>
<evidence type="ECO:0000256" key="1">
    <source>
        <dbReference type="ARBA" id="ARBA00004651"/>
    </source>
</evidence>
<dbReference type="Gene3D" id="1.10.3720.10">
    <property type="entry name" value="MetI-like"/>
    <property type="match status" value="1"/>
</dbReference>
<dbReference type="EMBL" id="CAFBQY010000017">
    <property type="protein sequence ID" value="CAB5075761.1"/>
    <property type="molecule type" value="Genomic_DNA"/>
</dbReference>
<dbReference type="PROSITE" id="PS50928">
    <property type="entry name" value="ABC_TM1"/>
    <property type="match status" value="1"/>
</dbReference>
<sequence>MSIFTNYFKRSKLRQENPIAGFFINAWLIFFAVASIIPMAWLLVTPSKNDGDVTNRHALAFGNFSGYKKAWDNLQFFDEGVIFRWLLNSIWYTASIVIIATVTATLAGFVLSTSSIKFKKSILISTLITMLVPPMALVVPVFVLVDKLSLMDNPVAVIFISSLYPFGVFLAYVYFTTTVPRELYEAGRIDGCSDFKLFTKIALPLSWPLVSLLAFFAFIGNWANYFLPYILLPSGENYTLPIGLGFLFSATPAINPAVGATSVPIYKPEIALAGVLIALPIMIVFMISQKRLVRGMLSGSIKE</sequence>
<feature type="transmembrane region" description="Helical" evidence="7">
    <location>
        <begin position="197"/>
        <end position="218"/>
    </location>
</feature>
<feature type="transmembrane region" description="Helical" evidence="7">
    <location>
        <begin position="90"/>
        <end position="111"/>
    </location>
</feature>
<evidence type="ECO:0000256" key="5">
    <source>
        <dbReference type="ARBA" id="ARBA00022989"/>
    </source>
</evidence>
<evidence type="ECO:0000256" key="4">
    <source>
        <dbReference type="ARBA" id="ARBA00022692"/>
    </source>
</evidence>
<dbReference type="EMBL" id="CAFBQB010000013">
    <property type="protein sequence ID" value="CAB5039924.1"/>
    <property type="molecule type" value="Genomic_DNA"/>
</dbReference>
<dbReference type="SUPFAM" id="SSF161098">
    <property type="entry name" value="MetI-like"/>
    <property type="match status" value="1"/>
</dbReference>
<dbReference type="PANTHER" id="PTHR43744:SF12">
    <property type="entry name" value="ABC TRANSPORTER PERMEASE PROTEIN MG189-RELATED"/>
    <property type="match status" value="1"/>
</dbReference>
<evidence type="ECO:0000313" key="9">
    <source>
        <dbReference type="EMBL" id="CAB4597268.1"/>
    </source>
</evidence>
<organism evidence="11">
    <name type="scientific">freshwater metagenome</name>
    <dbReference type="NCBI Taxonomy" id="449393"/>
    <lineage>
        <taxon>unclassified sequences</taxon>
        <taxon>metagenomes</taxon>
        <taxon>ecological metagenomes</taxon>
    </lineage>
</organism>
<feature type="transmembrane region" description="Helical" evidence="7">
    <location>
        <begin position="155"/>
        <end position="176"/>
    </location>
</feature>
<proteinExistence type="predicted"/>
<protein>
    <submittedName>
        <fullName evidence="11">Unannotated protein</fullName>
    </submittedName>
</protein>
<evidence type="ECO:0000256" key="6">
    <source>
        <dbReference type="ARBA" id="ARBA00023136"/>
    </source>
</evidence>
<keyword evidence="4 7" id="KW-0812">Transmembrane</keyword>
<dbReference type="AlphaFoldDB" id="A0A6J7VC80"/>
<dbReference type="EMBL" id="CAEZUM010000019">
    <property type="protein sequence ID" value="CAB4597268.1"/>
    <property type="molecule type" value="Genomic_DNA"/>
</dbReference>
<gene>
    <name evidence="9" type="ORF">UFOPK1824_00437</name>
    <name evidence="10" type="ORF">UFOPK4248_00182</name>
    <name evidence="11" type="ORF">UFOPK4404_01324</name>
</gene>
<name>A0A6J7VC80_9ZZZZ</name>
<feature type="transmembrane region" description="Helical" evidence="7">
    <location>
        <begin position="123"/>
        <end position="143"/>
    </location>
</feature>
<feature type="transmembrane region" description="Helical" evidence="7">
    <location>
        <begin position="270"/>
        <end position="288"/>
    </location>
</feature>
<evidence type="ECO:0000259" key="8">
    <source>
        <dbReference type="PROSITE" id="PS50928"/>
    </source>
</evidence>
<dbReference type="GO" id="GO:0005886">
    <property type="term" value="C:plasma membrane"/>
    <property type="evidence" value="ECO:0007669"/>
    <property type="project" value="UniProtKB-SubCell"/>
</dbReference>
<accession>A0A6J7VC80</accession>
<keyword evidence="2" id="KW-0813">Transport</keyword>
<feature type="transmembrane region" description="Helical" evidence="7">
    <location>
        <begin position="21"/>
        <end position="44"/>
    </location>
</feature>
<comment type="subcellular location">
    <subcellularLocation>
        <location evidence="1">Cell membrane</location>
        <topology evidence="1">Multi-pass membrane protein</topology>
    </subcellularLocation>
</comment>
<dbReference type="CDD" id="cd06261">
    <property type="entry name" value="TM_PBP2"/>
    <property type="match status" value="1"/>
</dbReference>
<keyword evidence="6 7" id="KW-0472">Membrane</keyword>
<keyword evidence="5 7" id="KW-1133">Transmembrane helix</keyword>
<evidence type="ECO:0000313" key="11">
    <source>
        <dbReference type="EMBL" id="CAB5075761.1"/>
    </source>
</evidence>
<evidence type="ECO:0000256" key="7">
    <source>
        <dbReference type="SAM" id="Phobius"/>
    </source>
</evidence>
<reference evidence="11" key="1">
    <citation type="submission" date="2020-05" db="EMBL/GenBank/DDBJ databases">
        <authorList>
            <person name="Chiriac C."/>
            <person name="Salcher M."/>
            <person name="Ghai R."/>
            <person name="Kavagutti S V."/>
        </authorList>
    </citation>
    <scope>NUCLEOTIDE SEQUENCE</scope>
</reference>
<evidence type="ECO:0000313" key="10">
    <source>
        <dbReference type="EMBL" id="CAB5039924.1"/>
    </source>
</evidence>
<evidence type="ECO:0000256" key="2">
    <source>
        <dbReference type="ARBA" id="ARBA00022448"/>
    </source>
</evidence>